<organism evidence="1 2">
    <name type="scientific">Brevundimonas naejangsanensis</name>
    <dbReference type="NCBI Taxonomy" id="588932"/>
    <lineage>
        <taxon>Bacteria</taxon>
        <taxon>Pseudomonadati</taxon>
        <taxon>Pseudomonadota</taxon>
        <taxon>Alphaproteobacteria</taxon>
        <taxon>Caulobacterales</taxon>
        <taxon>Caulobacteraceae</taxon>
        <taxon>Brevundimonas</taxon>
    </lineage>
</organism>
<dbReference type="EMBL" id="CP015614">
    <property type="protein sequence ID" value="ANF53863.1"/>
    <property type="molecule type" value="Genomic_DNA"/>
</dbReference>
<dbReference type="SUPFAM" id="SSF48452">
    <property type="entry name" value="TPR-like"/>
    <property type="match status" value="1"/>
</dbReference>
<dbReference type="InterPro" id="IPR011990">
    <property type="entry name" value="TPR-like_helical_dom_sf"/>
</dbReference>
<name>A0A172Y3S8_9CAUL</name>
<evidence type="ECO:0008006" key="3">
    <source>
        <dbReference type="Google" id="ProtNLM"/>
    </source>
</evidence>
<proteinExistence type="predicted"/>
<sequence>MTQVLTPAEVVAFWTEAGPEKWFAKDAAFDRAFTELCRDSQFAAAARQLDDWLETPDAALALIILLDQLPRNAFRDTAHMFATDPLAVAFAKKAIERGHDRQVAAELRPFMLMPLMHSESLEDQDHLLALLDEATEAQTYKFAVIHRDIIARFGRFPHRNACLGRVTSAEEAAFLSAGGFSG</sequence>
<dbReference type="STRING" id="588932.DA69_03315"/>
<protein>
    <recommendedName>
        <fullName evidence="3">DUF924 domain-containing protein</fullName>
    </recommendedName>
</protein>
<dbReference type="KEGG" id="bne:DA69_03315"/>
<dbReference type="AlphaFoldDB" id="A0A172Y3S8"/>
<dbReference type="Pfam" id="PF06041">
    <property type="entry name" value="DUF924"/>
    <property type="match status" value="1"/>
</dbReference>
<dbReference type="Gene3D" id="1.20.58.320">
    <property type="entry name" value="TPR-like"/>
    <property type="match status" value="1"/>
</dbReference>
<evidence type="ECO:0000313" key="2">
    <source>
        <dbReference type="Proteomes" id="UP000077603"/>
    </source>
</evidence>
<dbReference type="Proteomes" id="UP000077603">
    <property type="component" value="Chromosome"/>
</dbReference>
<accession>A0A172Y3S8</accession>
<keyword evidence="2" id="KW-1185">Reference proteome</keyword>
<dbReference type="eggNOG" id="COG3803">
    <property type="taxonomic scope" value="Bacteria"/>
</dbReference>
<gene>
    <name evidence="1" type="ORF">DA69_03315</name>
</gene>
<dbReference type="Gene3D" id="1.25.40.10">
    <property type="entry name" value="Tetratricopeptide repeat domain"/>
    <property type="match status" value="1"/>
</dbReference>
<evidence type="ECO:0000313" key="1">
    <source>
        <dbReference type="EMBL" id="ANF53863.1"/>
    </source>
</evidence>
<reference evidence="1 2" key="1">
    <citation type="journal article" date="2014" name="Genome Announc.">
        <title>Genome Sequence of a Promising Hydrogen-Producing Facultative Anaerobic Bacterium, Brevundimonas naejangsanensis Strain B1.</title>
        <authorList>
            <person name="Su H."/>
            <person name="Zhang T."/>
            <person name="Bao M."/>
            <person name="Jiang Y."/>
            <person name="Wang Y."/>
            <person name="Tan T."/>
        </authorList>
    </citation>
    <scope>NUCLEOTIDE SEQUENCE [LARGE SCALE GENOMIC DNA]</scope>
    <source>
        <strain evidence="1 2">B1</strain>
    </source>
</reference>
<dbReference type="RefSeq" id="WP_025977469.1">
    <property type="nucleotide sequence ID" value="NZ_CP015614.1"/>
</dbReference>
<dbReference type="OrthoDB" id="7593450at2"/>
<dbReference type="InterPro" id="IPR010323">
    <property type="entry name" value="DUF924"/>
</dbReference>